<gene>
    <name evidence="2" type="ORF">B1A_03237</name>
</gene>
<keyword evidence="2" id="KW-0436">Ligase</keyword>
<reference evidence="2" key="2">
    <citation type="journal article" date="2014" name="ISME J.">
        <title>Microbial stratification in low pH oxic and suboxic macroscopic growths along an acid mine drainage.</title>
        <authorList>
            <person name="Mendez-Garcia C."/>
            <person name="Mesa V."/>
            <person name="Sprenger R.R."/>
            <person name="Richter M."/>
            <person name="Diez M.S."/>
            <person name="Solano J."/>
            <person name="Bargiela R."/>
            <person name="Golyshina O.V."/>
            <person name="Manteca A."/>
            <person name="Ramos J.L."/>
            <person name="Gallego J.R."/>
            <person name="Llorente I."/>
            <person name="Martins Dos Santos V.A."/>
            <person name="Jensen O.N."/>
            <person name="Pelaez A.I."/>
            <person name="Sanchez J."/>
            <person name="Ferrer M."/>
        </authorList>
    </citation>
    <scope>NUCLEOTIDE SEQUENCE</scope>
</reference>
<dbReference type="GO" id="GO:0016874">
    <property type="term" value="F:ligase activity"/>
    <property type="evidence" value="ECO:0007669"/>
    <property type="project" value="UniProtKB-KW"/>
</dbReference>
<organism evidence="2">
    <name type="scientific">mine drainage metagenome</name>
    <dbReference type="NCBI Taxonomy" id="410659"/>
    <lineage>
        <taxon>unclassified sequences</taxon>
        <taxon>metagenomes</taxon>
        <taxon>ecological metagenomes</taxon>
    </lineage>
</organism>
<comment type="caution">
    <text evidence="2">The sequence shown here is derived from an EMBL/GenBank/DDBJ whole genome shotgun (WGS) entry which is preliminary data.</text>
</comment>
<protein>
    <submittedName>
        <fullName evidence="2">NAD-dependent DNA ligase LigA</fullName>
    </submittedName>
</protein>
<dbReference type="EMBL" id="AUZX01002387">
    <property type="protein sequence ID" value="EQD76829.1"/>
    <property type="molecule type" value="Genomic_DNA"/>
</dbReference>
<dbReference type="AlphaFoldDB" id="T1D5R5"/>
<dbReference type="InterPro" id="IPR036420">
    <property type="entry name" value="BRCT_dom_sf"/>
</dbReference>
<dbReference type="Pfam" id="PF00533">
    <property type="entry name" value="BRCT"/>
    <property type="match status" value="1"/>
</dbReference>
<feature type="domain" description="BRCT" evidence="1">
    <location>
        <begin position="1"/>
        <end position="46"/>
    </location>
</feature>
<dbReference type="SUPFAM" id="SSF52113">
    <property type="entry name" value="BRCT domain"/>
    <property type="match status" value="1"/>
</dbReference>
<feature type="non-terminal residue" evidence="2">
    <location>
        <position position="1"/>
    </location>
</feature>
<accession>T1D5R5</accession>
<reference evidence="2" key="1">
    <citation type="submission" date="2013-08" db="EMBL/GenBank/DDBJ databases">
        <authorList>
            <person name="Mendez C."/>
            <person name="Richter M."/>
            <person name="Ferrer M."/>
            <person name="Sanchez J."/>
        </authorList>
    </citation>
    <scope>NUCLEOTIDE SEQUENCE</scope>
</reference>
<dbReference type="PROSITE" id="PS50172">
    <property type="entry name" value="BRCT"/>
    <property type="match status" value="1"/>
</dbReference>
<evidence type="ECO:0000259" key="1">
    <source>
        <dbReference type="PROSITE" id="PS50172"/>
    </source>
</evidence>
<evidence type="ECO:0000313" key="2">
    <source>
        <dbReference type="EMBL" id="EQD76829.1"/>
    </source>
</evidence>
<sequence length="56" mass="5736">EAQDLAERLGAKASGSVSASTDYVVAGPRTGSKLAKARALGVKVALRGRMVCAHRP</sequence>
<name>T1D5R5_9ZZZZ</name>
<dbReference type="Gene3D" id="3.40.50.10190">
    <property type="entry name" value="BRCT domain"/>
    <property type="match status" value="1"/>
</dbReference>
<dbReference type="InterPro" id="IPR001357">
    <property type="entry name" value="BRCT_dom"/>
</dbReference>
<proteinExistence type="predicted"/>